<protein>
    <submittedName>
        <fullName evidence="1">Uncharacterized protein</fullName>
    </submittedName>
</protein>
<sequence>MSAPRKRVLHDEALTVELHAEGVRLSVGDSVAEISPRKGSPLRPWEIRPPFCCTVMIDAGLAYHQLRLAGRGVDGVFSLEVPPTVASGFACPTRLKLTTSIPIVENLYSQFGETAEVALSQESAKQFGLCRHPSKVPPSIGSLEAEQASAVGICRSEDILRPLTAVCCHQRSHIPH</sequence>
<proteinExistence type="predicted"/>
<keyword evidence="2" id="KW-1185">Reference proteome</keyword>
<feature type="non-terminal residue" evidence="1">
    <location>
        <position position="1"/>
    </location>
</feature>
<organism evidence="1 2">
    <name type="scientific">Elysia crispata</name>
    <name type="common">lettuce slug</name>
    <dbReference type="NCBI Taxonomy" id="231223"/>
    <lineage>
        <taxon>Eukaryota</taxon>
        <taxon>Metazoa</taxon>
        <taxon>Spiralia</taxon>
        <taxon>Lophotrochozoa</taxon>
        <taxon>Mollusca</taxon>
        <taxon>Gastropoda</taxon>
        <taxon>Heterobranchia</taxon>
        <taxon>Euthyneura</taxon>
        <taxon>Panpulmonata</taxon>
        <taxon>Sacoglossa</taxon>
        <taxon>Placobranchoidea</taxon>
        <taxon>Plakobranchidae</taxon>
        <taxon>Elysia</taxon>
    </lineage>
</organism>
<comment type="caution">
    <text evidence="1">The sequence shown here is derived from an EMBL/GenBank/DDBJ whole genome shotgun (WGS) entry which is preliminary data.</text>
</comment>
<name>A0AAE1DWM5_9GAST</name>
<reference evidence="1" key="1">
    <citation type="journal article" date="2023" name="G3 (Bethesda)">
        <title>A reference genome for the long-term kleptoplast-retaining sea slug Elysia crispata morphotype clarki.</title>
        <authorList>
            <person name="Eastman K.E."/>
            <person name="Pendleton A.L."/>
            <person name="Shaikh M.A."/>
            <person name="Suttiyut T."/>
            <person name="Ogas R."/>
            <person name="Tomko P."/>
            <person name="Gavelis G."/>
            <person name="Widhalm J.R."/>
            <person name="Wisecaver J.H."/>
        </authorList>
    </citation>
    <scope>NUCLEOTIDE SEQUENCE</scope>
    <source>
        <strain evidence="1">ECLA1</strain>
    </source>
</reference>
<evidence type="ECO:0000313" key="2">
    <source>
        <dbReference type="Proteomes" id="UP001283361"/>
    </source>
</evidence>
<gene>
    <name evidence="1" type="ORF">RRG08_039118</name>
</gene>
<dbReference type="AlphaFoldDB" id="A0AAE1DWM5"/>
<dbReference type="EMBL" id="JAWDGP010002294">
    <property type="protein sequence ID" value="KAK3784258.1"/>
    <property type="molecule type" value="Genomic_DNA"/>
</dbReference>
<accession>A0AAE1DWM5</accession>
<dbReference type="Proteomes" id="UP001283361">
    <property type="component" value="Unassembled WGS sequence"/>
</dbReference>
<evidence type="ECO:0000313" key="1">
    <source>
        <dbReference type="EMBL" id="KAK3784258.1"/>
    </source>
</evidence>